<dbReference type="Proteomes" id="UP000887565">
    <property type="component" value="Unplaced"/>
</dbReference>
<dbReference type="WBParaSite" id="nRc.2.0.1.t43572-RA">
    <property type="protein sequence ID" value="nRc.2.0.1.t43572-RA"/>
    <property type="gene ID" value="nRc.2.0.1.g43572"/>
</dbReference>
<dbReference type="AlphaFoldDB" id="A0A915KX93"/>
<reference evidence="3" key="1">
    <citation type="submission" date="2022-11" db="UniProtKB">
        <authorList>
            <consortium name="WormBaseParasite"/>
        </authorList>
    </citation>
    <scope>IDENTIFICATION</scope>
</reference>
<organism evidence="2 3">
    <name type="scientific">Romanomermis culicivorax</name>
    <name type="common">Nematode worm</name>
    <dbReference type="NCBI Taxonomy" id="13658"/>
    <lineage>
        <taxon>Eukaryota</taxon>
        <taxon>Metazoa</taxon>
        <taxon>Ecdysozoa</taxon>
        <taxon>Nematoda</taxon>
        <taxon>Enoplea</taxon>
        <taxon>Dorylaimia</taxon>
        <taxon>Mermithida</taxon>
        <taxon>Mermithoidea</taxon>
        <taxon>Mermithidae</taxon>
        <taxon>Romanomermis</taxon>
    </lineage>
</organism>
<proteinExistence type="predicted"/>
<evidence type="ECO:0000313" key="2">
    <source>
        <dbReference type="Proteomes" id="UP000887565"/>
    </source>
</evidence>
<keyword evidence="2" id="KW-1185">Reference proteome</keyword>
<feature type="chain" id="PRO_5036951056" evidence="1">
    <location>
        <begin position="30"/>
        <end position="64"/>
    </location>
</feature>
<evidence type="ECO:0000256" key="1">
    <source>
        <dbReference type="SAM" id="SignalP"/>
    </source>
</evidence>
<feature type="signal peptide" evidence="1">
    <location>
        <begin position="1"/>
        <end position="29"/>
    </location>
</feature>
<keyword evidence="1" id="KW-0732">Signal</keyword>
<accession>A0A915KX93</accession>
<sequence length="64" mass="6900">MLFCGASPPSSLVIIFLLLLFFASPVVYPIQVEQYSALGDGFWGQSVGPMDGGELFCSNLIVTR</sequence>
<protein>
    <submittedName>
        <fullName evidence="3">Uncharacterized protein</fullName>
    </submittedName>
</protein>
<evidence type="ECO:0000313" key="3">
    <source>
        <dbReference type="WBParaSite" id="nRc.2.0.1.t43572-RA"/>
    </source>
</evidence>
<name>A0A915KX93_ROMCU</name>